<dbReference type="OMA" id="GMSTHES"/>
<name>Q5TT97_ANOGA</name>
<reference evidence="2" key="5">
    <citation type="submission" date="2011-05" db="EMBL/GenBank/DDBJ databases">
        <authorList>
            <consortium name="VectorBase"/>
        </authorList>
    </citation>
    <scope>NUCLEOTIDE SEQUENCE</scope>
    <source>
        <strain evidence="2">PEST</strain>
    </source>
</reference>
<dbReference type="PaxDb" id="7165-AGAP012452-PA"/>
<sequence length="668" mass="75255">MNDSLIVHPSVILCMLKLLPSIGKPNSSDLGDQTICWRSFTRSAIALQVFLADVIKSLVRTERNQQIMCENGLNEYIVCYCKELLINEQHPLHASLHYIFERLAVQKLMTKELRNFLRLGLKCCNENYTDQFEKNILPVPLTRVKTLVSITTPRDFRSQLSSTMPSFIEMDMSSEGFACLYFPNIAPSHLQYQSKTLQRLITPVATAQSTSRTSITGMSVGSLTGFHSNINKSIFSRSPMEPAVGGGIGSGDRSFPSPNGLTFSTWFCLERYPQEHIADDNPIRLIHIVRSNDNLNEEAVIIFSIFILPSDKSLSVATQEFPFSQDDYSAKDYCNVYKDEFLSRVWCPTFIRESQWHHVAVTLGKLTPKSCLVSIYLDGRHVHSQKINPISSTWSSSERNHTNIFHAFIGTPPIWRKYSKLVWKQGVCNLMDDCFDAVAVARTYMLGPHYVGSFQDARLEDNEEINPIIPEDRIAFSLNPKAHSCMTLNKIRKMYNRMDAKAIAKQLGMSSHENATPIIVLHNAAGHLNGPARTLGGVLIGYLGIRKFNPLPVSMTIHTVGGCSVLLGLVAMSRDIESLYAAVKALTCILRTSKLARQEMNQRRFYQTLGMLYKRKKSLLNSHILHLTFNLVGTIHSGHEASATPNPTAFQVCFLSIFFIMLKFNRIV</sequence>
<reference evidence="2 4" key="4">
    <citation type="journal article" date="2007" name="Genome Biol.">
        <title>Update of the Anopheles gambiae PEST genome assembly.</title>
        <authorList>
            <person name="Sharakhova M.V."/>
            <person name="Hammond M.P."/>
            <person name="Lobo N.F."/>
            <person name="Krzywinski J."/>
            <person name="Unger M.F."/>
            <person name="Hillenmeyer M.E."/>
            <person name="Bruggner R.V."/>
            <person name="Birney E."/>
            <person name="Collins F.H."/>
        </authorList>
    </citation>
    <scope>NUCLEOTIDE SEQUENCE [LARGE SCALE GENOMIC DNA]</scope>
    <source>
        <strain evidence="2 4">PEST</strain>
    </source>
</reference>
<dbReference type="EMBL" id="AAAB01008881">
    <property type="protein sequence ID" value="EAL40636.3"/>
    <property type="molecule type" value="Genomic_DNA"/>
</dbReference>
<dbReference type="STRING" id="7165.Q5TT97"/>
<dbReference type="eggNOG" id="KOG1788">
    <property type="taxonomic scope" value="Eukaryota"/>
</dbReference>
<dbReference type="PANTHER" id="PTHR46108">
    <property type="entry name" value="BLUE CHEESE"/>
    <property type="match status" value="1"/>
</dbReference>
<evidence type="ECO:0000313" key="3">
    <source>
        <dbReference type="EnsemblMetazoa" id="AGAP012452-PA"/>
    </source>
</evidence>
<evidence type="ECO:0000256" key="1">
    <source>
        <dbReference type="ARBA" id="ARBA00022574"/>
    </source>
</evidence>
<reference evidence="2" key="2">
    <citation type="submission" date="2002-03" db="EMBL/GenBank/DDBJ databases">
        <authorList>
            <consortium name="The Anopheles Genome Sequencing Consortium"/>
        </authorList>
    </citation>
    <scope>NUCLEOTIDE SEQUENCE</scope>
    <source>
        <strain evidence="2">PEST</strain>
    </source>
</reference>
<dbReference type="PANTHER" id="PTHR46108:SF4">
    <property type="entry name" value="BLUE CHEESE"/>
    <property type="match status" value="1"/>
</dbReference>
<accession>Q5TT97</accession>
<dbReference type="AlphaFoldDB" id="Q5TT97"/>
<keyword evidence="4" id="KW-1185">Reference proteome</keyword>
<gene>
    <name evidence="2" type="ORF">AgaP_AGAP012452</name>
</gene>
<dbReference type="InterPro" id="IPR013320">
    <property type="entry name" value="ConA-like_dom_sf"/>
</dbReference>
<dbReference type="Proteomes" id="UP000007062">
    <property type="component" value="Unassembled WGS sequence"/>
</dbReference>
<proteinExistence type="predicted"/>
<organism evidence="2">
    <name type="scientific">Anopheles gambiae</name>
    <name type="common">African malaria mosquito</name>
    <dbReference type="NCBI Taxonomy" id="7165"/>
    <lineage>
        <taxon>Eukaryota</taxon>
        <taxon>Metazoa</taxon>
        <taxon>Ecdysozoa</taxon>
        <taxon>Arthropoda</taxon>
        <taxon>Hexapoda</taxon>
        <taxon>Insecta</taxon>
        <taxon>Pterygota</taxon>
        <taxon>Neoptera</taxon>
        <taxon>Endopterygota</taxon>
        <taxon>Diptera</taxon>
        <taxon>Nematocera</taxon>
        <taxon>Culicoidea</taxon>
        <taxon>Culicidae</taxon>
        <taxon>Anophelinae</taxon>
        <taxon>Anopheles</taxon>
    </lineage>
</organism>
<reference evidence="3" key="6">
    <citation type="submission" date="2021-01" db="UniProtKB">
        <authorList>
            <consortium name="EnsemblMetazoa"/>
        </authorList>
    </citation>
    <scope>IDENTIFICATION</scope>
    <source>
        <strain evidence="3">PEST</strain>
    </source>
</reference>
<dbReference type="eggNOG" id="KOG1786">
    <property type="taxonomic scope" value="Eukaryota"/>
</dbReference>
<dbReference type="InterPro" id="IPR051944">
    <property type="entry name" value="BEACH_domain_protein"/>
</dbReference>
<evidence type="ECO:0000313" key="2">
    <source>
        <dbReference type="EMBL" id="EAL40636.3"/>
    </source>
</evidence>
<dbReference type="EnsemblMetazoa" id="AGAP012452-RA">
    <property type="protein sequence ID" value="AGAP012452-PA"/>
    <property type="gene ID" value="AGAP012452"/>
</dbReference>
<dbReference type="SUPFAM" id="SSF49899">
    <property type="entry name" value="Concanavalin A-like lectins/glucanases"/>
    <property type="match status" value="1"/>
</dbReference>
<reference evidence="2 4" key="1">
    <citation type="journal article" date="2002" name="Science">
        <title>The genome sequence of the malaria mosquito Anopheles gambiae.</title>
        <authorList>
            <person name="Holt R.A."/>
            <person name="Subramanian G.M."/>
            <person name="Halpern A."/>
            <person name="Sutton G.G."/>
            <person name="Charlab R."/>
            <person name="Nusskern D.R."/>
            <person name="Wincker P."/>
            <person name="Clark A.G."/>
            <person name="Ribeiro J.M."/>
            <person name="Wides R."/>
            <person name="Salzberg S.L."/>
            <person name="Loftus B."/>
            <person name="Yandell M."/>
            <person name="Majoros W.H."/>
            <person name="Rusch D.B."/>
            <person name="Lai Z."/>
            <person name="Kraft C.L."/>
            <person name="Abril J.F."/>
            <person name="Anthouard V."/>
            <person name="Arensburger P."/>
            <person name="Atkinson P.W."/>
            <person name="Baden H."/>
            <person name="de Berardinis V."/>
            <person name="Baldwin D."/>
            <person name="Benes V."/>
            <person name="Biedler J."/>
            <person name="Blass C."/>
            <person name="Bolanos R."/>
            <person name="Boscus D."/>
            <person name="Barnstead M."/>
            <person name="Cai S."/>
            <person name="Center A."/>
            <person name="Chaturverdi K."/>
            <person name="Christophides G.K."/>
            <person name="Chrystal M.A."/>
            <person name="Clamp M."/>
            <person name="Cravchik A."/>
            <person name="Curwen V."/>
            <person name="Dana A."/>
            <person name="Delcher A."/>
            <person name="Dew I."/>
            <person name="Evans C.A."/>
            <person name="Flanigan M."/>
            <person name="Grundschober-Freimoser A."/>
            <person name="Friedli L."/>
            <person name="Gu Z."/>
            <person name="Guan P."/>
            <person name="Guigo R."/>
            <person name="Hillenmeyer M.E."/>
            <person name="Hladun S.L."/>
            <person name="Hogan J.R."/>
            <person name="Hong Y.S."/>
            <person name="Hoover J."/>
            <person name="Jaillon O."/>
            <person name="Ke Z."/>
            <person name="Kodira C."/>
            <person name="Kokoza E."/>
            <person name="Koutsos A."/>
            <person name="Letunic I."/>
            <person name="Levitsky A."/>
            <person name="Liang Y."/>
            <person name="Lin J.J."/>
            <person name="Lobo N.F."/>
            <person name="Lopez J.R."/>
            <person name="Malek J.A."/>
            <person name="McIntosh T.C."/>
            <person name="Meister S."/>
            <person name="Miller J."/>
            <person name="Mobarry C."/>
            <person name="Mongin E."/>
            <person name="Murphy S.D."/>
            <person name="O'Brochta D.A."/>
            <person name="Pfannkoch C."/>
            <person name="Qi R."/>
            <person name="Regier M.A."/>
            <person name="Remington K."/>
            <person name="Shao H."/>
            <person name="Sharakhova M.V."/>
            <person name="Sitter C.D."/>
            <person name="Shetty J."/>
            <person name="Smith T.J."/>
            <person name="Strong R."/>
            <person name="Sun J."/>
            <person name="Thomasova D."/>
            <person name="Ton L.Q."/>
            <person name="Topalis P."/>
            <person name="Tu Z."/>
            <person name="Unger M.F."/>
            <person name="Walenz B."/>
            <person name="Wang A."/>
            <person name="Wang J."/>
            <person name="Wang M."/>
            <person name="Wang X."/>
            <person name="Woodford K.J."/>
            <person name="Wortman J.R."/>
            <person name="Wu M."/>
            <person name="Yao A."/>
            <person name="Zdobnov E.M."/>
            <person name="Zhang H."/>
            <person name="Zhao Q."/>
            <person name="Zhao S."/>
            <person name="Zhu S.C."/>
            <person name="Zhimulev I."/>
            <person name="Coluzzi M."/>
            <person name="della Torre A."/>
            <person name="Roth C.W."/>
            <person name="Louis C."/>
            <person name="Kalush F."/>
            <person name="Mural R.J."/>
            <person name="Myers E.W."/>
            <person name="Adams M.D."/>
            <person name="Smith H.O."/>
            <person name="Broder S."/>
            <person name="Gardner M.J."/>
            <person name="Fraser C.M."/>
            <person name="Birney E."/>
            <person name="Bork P."/>
            <person name="Brey P.T."/>
            <person name="Venter J.C."/>
            <person name="Weissenbach J."/>
            <person name="Kafatos F.C."/>
            <person name="Collins F.H."/>
            <person name="Hoffman S.L."/>
        </authorList>
    </citation>
    <scope>NUCLEOTIDE SEQUENCE [LARGE SCALE GENOMIC DNA]</scope>
    <source>
        <strain evidence="2 4">PEST</strain>
    </source>
</reference>
<dbReference type="HOGENOM" id="CLU_411164_0_0_1"/>
<reference evidence="2 4" key="3">
    <citation type="journal article" date="2004" name="Trends Parasitol.">
        <title>The Anopheles gambiae genome: an update.</title>
        <authorList>
            <person name="Mongin E."/>
            <person name="Louis C."/>
            <person name="Holt R.A."/>
            <person name="Birney E."/>
            <person name="Collins F.H."/>
        </authorList>
    </citation>
    <scope>NUCLEOTIDE SEQUENCE [LARGE SCALE GENOMIC DNA]</scope>
    <source>
        <strain evidence="2 4">PEST</strain>
    </source>
</reference>
<dbReference type="VEuPathDB" id="VectorBase:AGAP012452"/>
<keyword evidence="1" id="KW-0853">WD repeat</keyword>
<protein>
    <submittedName>
        <fullName evidence="2">AGAP012452-PA</fullName>
    </submittedName>
</protein>
<dbReference type="Gene3D" id="2.60.120.200">
    <property type="match status" value="1"/>
</dbReference>
<evidence type="ECO:0000313" key="4">
    <source>
        <dbReference type="Proteomes" id="UP000007062"/>
    </source>
</evidence>